<organism evidence="8 9">
    <name type="scientific">Humisphaera borealis</name>
    <dbReference type="NCBI Taxonomy" id="2807512"/>
    <lineage>
        <taxon>Bacteria</taxon>
        <taxon>Pseudomonadati</taxon>
        <taxon>Planctomycetota</taxon>
        <taxon>Phycisphaerae</taxon>
        <taxon>Tepidisphaerales</taxon>
        <taxon>Tepidisphaeraceae</taxon>
        <taxon>Humisphaera</taxon>
    </lineage>
</organism>
<dbReference type="SUPFAM" id="SSF56988">
    <property type="entry name" value="Anthrax protective antigen"/>
    <property type="match status" value="1"/>
</dbReference>
<dbReference type="GO" id="GO:0020037">
    <property type="term" value="F:heme binding"/>
    <property type="evidence" value="ECO:0007669"/>
    <property type="project" value="InterPro"/>
</dbReference>
<evidence type="ECO:0000256" key="6">
    <source>
        <dbReference type="PROSITE-ProRule" id="PRU00433"/>
    </source>
</evidence>
<evidence type="ECO:0000256" key="1">
    <source>
        <dbReference type="ARBA" id="ARBA00022448"/>
    </source>
</evidence>
<feature type="domain" description="Cytochrome c" evidence="7">
    <location>
        <begin position="384"/>
        <end position="558"/>
    </location>
</feature>
<keyword evidence="9" id="KW-1185">Reference proteome</keyword>
<dbReference type="SUPFAM" id="SSF46626">
    <property type="entry name" value="Cytochrome c"/>
    <property type="match status" value="5"/>
</dbReference>
<evidence type="ECO:0000259" key="7">
    <source>
        <dbReference type="PROSITE" id="PS51007"/>
    </source>
</evidence>
<evidence type="ECO:0000256" key="5">
    <source>
        <dbReference type="ARBA" id="ARBA00023004"/>
    </source>
</evidence>
<feature type="domain" description="Cytochrome c" evidence="7">
    <location>
        <begin position="141"/>
        <end position="226"/>
    </location>
</feature>
<dbReference type="InterPro" id="IPR050597">
    <property type="entry name" value="Cytochrome_c_Oxidase_Subunit"/>
</dbReference>
<dbReference type="PANTHER" id="PTHR33751">
    <property type="entry name" value="CBB3-TYPE CYTOCHROME C OXIDASE SUBUNIT FIXP"/>
    <property type="match status" value="1"/>
</dbReference>
<dbReference type="PROSITE" id="PS51007">
    <property type="entry name" value="CYTC"/>
    <property type="match status" value="3"/>
</dbReference>
<evidence type="ECO:0000256" key="3">
    <source>
        <dbReference type="ARBA" id="ARBA00022723"/>
    </source>
</evidence>
<evidence type="ECO:0000313" key="8">
    <source>
        <dbReference type="EMBL" id="QOV88284.1"/>
    </source>
</evidence>
<keyword evidence="2 6" id="KW-0349">Heme</keyword>
<dbReference type="GO" id="GO:0009055">
    <property type="term" value="F:electron transfer activity"/>
    <property type="evidence" value="ECO:0007669"/>
    <property type="project" value="InterPro"/>
</dbReference>
<accession>A0A7M2WSM8</accession>
<keyword evidence="1" id="KW-0813">Transport</keyword>
<keyword evidence="5 6" id="KW-0408">Iron</keyword>
<dbReference type="PANTHER" id="PTHR33751:SF9">
    <property type="entry name" value="CYTOCHROME C4"/>
    <property type="match status" value="1"/>
</dbReference>
<gene>
    <name evidence="8" type="ORF">IPV69_18790</name>
</gene>
<protein>
    <submittedName>
        <fullName evidence="8">Cytochrome c</fullName>
    </submittedName>
</protein>
<dbReference type="Gene3D" id="1.10.760.10">
    <property type="entry name" value="Cytochrome c-like domain"/>
    <property type="match status" value="4"/>
</dbReference>
<dbReference type="EMBL" id="CP063458">
    <property type="protein sequence ID" value="QOV88284.1"/>
    <property type="molecule type" value="Genomic_DNA"/>
</dbReference>
<keyword evidence="3 6" id="KW-0479">Metal-binding</keyword>
<name>A0A7M2WSM8_9BACT</name>
<evidence type="ECO:0000313" key="9">
    <source>
        <dbReference type="Proteomes" id="UP000593765"/>
    </source>
</evidence>
<proteinExistence type="predicted"/>
<evidence type="ECO:0000256" key="4">
    <source>
        <dbReference type="ARBA" id="ARBA00022982"/>
    </source>
</evidence>
<dbReference type="Proteomes" id="UP000593765">
    <property type="component" value="Chromosome"/>
</dbReference>
<dbReference type="AlphaFoldDB" id="A0A7M2WSM8"/>
<evidence type="ECO:0000256" key="2">
    <source>
        <dbReference type="ARBA" id="ARBA00022617"/>
    </source>
</evidence>
<dbReference type="GO" id="GO:0046872">
    <property type="term" value="F:metal ion binding"/>
    <property type="evidence" value="ECO:0007669"/>
    <property type="project" value="UniProtKB-KW"/>
</dbReference>
<dbReference type="KEGG" id="hbs:IPV69_18790"/>
<keyword evidence="4" id="KW-0249">Electron transport</keyword>
<dbReference type="InterPro" id="IPR009056">
    <property type="entry name" value="Cyt_c-like_dom"/>
</dbReference>
<sequence length="899" mass="99040">MTDRARRFAAMIVLLLFLNGSALVAFGQAIIPGLGSSRLGERDKGLVLIEEANCAACHGGDASLAERSRKSPRLADVGSRINPTYIEAFIRDPHGVKPGTLMPNVLSQLGDAEKKQASISLTHFLLSLKANDFDLQPPDAVAVGLGERLFHSRGCVACHSPRDAKGTELLPATSVPLGKLDRKYSIKSLVEFVRRPHVSRPSGRMPDMRLSGQEPERIAHYLLRDTRVPGQLDYTLYRGPVFEGLASDGVRAERAGRAKDFALASVGTIQQHSAIKYEGWLNLAKAGKYTFFLTMNGGTLLVDGKSLVDQEPSDRRGVKQLSGEGELGAGWRRIELTYFHTGREAKFSFEMKGPDFPRQAIPSSMLSVSSEPIPAFEPLKVDNELAARGKELFGTLGCVNCHSDLKVTTKPNLAFAKLMPGRGCTSGAPGAWPHFDFNDEQRKLIAAAMPEAEKPTLNDKQKIDKTLVAFNCIACHDRAGLGGIAAERNAYFTGANEAIGDQGRLPPPLTNVGAKLKPEWMTEVLLNGGRQRDYVHASMPQFGQANVAHLVDLFGKVDQLEAAEIPKVVDAKQSKAAGCDLIGTSGLSCIACHDFNGQKAASVGALDLVRSTERLKKDWFHLYLRQPARFSPTVIMPAYWPGGVSARADILGGDAGQQIEALWLYLEDGVRAKRPAGLSRQSSELRVGDVTEICRGHGPAGYRGMAVGYPERVNLAFDTEEMVLRQLWKGDFADVDNGSFRPRGTDRISFPRGIPFHRLKTLEENWPYKAKTNHAFPQDHGYQFRGYRLDNTRKPTLFYQYGDIAVQDFFEDVRDKDGKPYLKRTFTFESNSDQTPFYFRAACGTEIKAVSDRRFAVDQLDLRITSDHKGMVREGKPAEVLISVTVPKGRSTLTLEYQW</sequence>
<dbReference type="InterPro" id="IPR036909">
    <property type="entry name" value="Cyt_c-like_dom_sf"/>
</dbReference>
<reference evidence="8 9" key="1">
    <citation type="submission" date="2020-10" db="EMBL/GenBank/DDBJ databases">
        <title>Wide distribution of Phycisphaera-like planctomycetes from WD2101 soil group in peatlands and genome analysis of the first cultivated representative.</title>
        <authorList>
            <person name="Dedysh S.N."/>
            <person name="Beletsky A.V."/>
            <person name="Ivanova A."/>
            <person name="Kulichevskaya I.S."/>
            <person name="Suzina N.E."/>
            <person name="Philippov D.A."/>
            <person name="Rakitin A.L."/>
            <person name="Mardanov A.V."/>
            <person name="Ravin N.V."/>
        </authorList>
    </citation>
    <scope>NUCLEOTIDE SEQUENCE [LARGE SCALE GENOMIC DNA]</scope>
    <source>
        <strain evidence="8 9">M1803</strain>
    </source>
</reference>
<feature type="domain" description="Cytochrome c" evidence="7">
    <location>
        <begin position="40"/>
        <end position="129"/>
    </location>
</feature>
<dbReference type="RefSeq" id="WP_206291260.1">
    <property type="nucleotide sequence ID" value="NZ_CP063458.1"/>
</dbReference>